<evidence type="ECO:0000313" key="1">
    <source>
        <dbReference type="EMBL" id="CAJ1407818.1"/>
    </source>
</evidence>
<keyword evidence="2" id="KW-1185">Reference proteome</keyword>
<dbReference type="Proteomes" id="UP001178507">
    <property type="component" value="Unassembled WGS sequence"/>
</dbReference>
<protein>
    <submittedName>
        <fullName evidence="1">Uncharacterized protein</fullName>
    </submittedName>
</protein>
<accession>A0AA36JMR7</accession>
<name>A0AA36JMR7_9DINO</name>
<reference evidence="1" key="1">
    <citation type="submission" date="2023-08" db="EMBL/GenBank/DDBJ databases">
        <authorList>
            <person name="Chen Y."/>
            <person name="Shah S."/>
            <person name="Dougan E. K."/>
            <person name="Thang M."/>
            <person name="Chan C."/>
        </authorList>
    </citation>
    <scope>NUCLEOTIDE SEQUENCE</scope>
</reference>
<sequence length="51" mass="5593">MLVTKVESASRRPACVLAWTMFGCRTSAVAFSMNFAKLLTRASHPTTSTRT</sequence>
<dbReference type="EMBL" id="CAUJNA010003693">
    <property type="protein sequence ID" value="CAJ1407818.1"/>
    <property type="molecule type" value="Genomic_DNA"/>
</dbReference>
<proteinExistence type="predicted"/>
<evidence type="ECO:0000313" key="2">
    <source>
        <dbReference type="Proteomes" id="UP001178507"/>
    </source>
</evidence>
<organism evidence="1 2">
    <name type="scientific">Effrenium voratum</name>
    <dbReference type="NCBI Taxonomy" id="2562239"/>
    <lineage>
        <taxon>Eukaryota</taxon>
        <taxon>Sar</taxon>
        <taxon>Alveolata</taxon>
        <taxon>Dinophyceae</taxon>
        <taxon>Suessiales</taxon>
        <taxon>Symbiodiniaceae</taxon>
        <taxon>Effrenium</taxon>
    </lineage>
</organism>
<gene>
    <name evidence="1" type="ORF">EVOR1521_LOCUS29427</name>
</gene>
<dbReference type="AlphaFoldDB" id="A0AA36JMR7"/>
<comment type="caution">
    <text evidence="1">The sequence shown here is derived from an EMBL/GenBank/DDBJ whole genome shotgun (WGS) entry which is preliminary data.</text>
</comment>
<dbReference type="PROSITE" id="PS51257">
    <property type="entry name" value="PROKAR_LIPOPROTEIN"/>
    <property type="match status" value="1"/>
</dbReference>